<dbReference type="InterPro" id="IPR036640">
    <property type="entry name" value="ABC1_TM_sf"/>
</dbReference>
<dbReference type="Pfam" id="PF00664">
    <property type="entry name" value="ABC_membrane"/>
    <property type="match status" value="1"/>
</dbReference>
<evidence type="ECO:0000256" key="10">
    <source>
        <dbReference type="SAM" id="Phobius"/>
    </source>
</evidence>
<feature type="transmembrane region" description="Helical" evidence="10">
    <location>
        <begin position="12"/>
        <end position="33"/>
    </location>
</feature>
<dbReference type="KEGG" id="ccan:109674211"/>
<dbReference type="InterPro" id="IPR011527">
    <property type="entry name" value="ABC1_TM_dom"/>
</dbReference>
<dbReference type="GO" id="GO:0005743">
    <property type="term" value="C:mitochondrial inner membrane"/>
    <property type="evidence" value="ECO:0007669"/>
    <property type="project" value="TreeGrafter"/>
</dbReference>
<comment type="subcellular location">
    <subcellularLocation>
        <location evidence="1">Membrane</location>
        <topology evidence="1">Multi-pass membrane protein</topology>
    </subcellularLocation>
</comment>
<dbReference type="GO" id="GO:0090374">
    <property type="term" value="P:oligopeptide export from mitochondrion"/>
    <property type="evidence" value="ECO:0007669"/>
    <property type="project" value="TreeGrafter"/>
</dbReference>
<dbReference type="PANTHER" id="PTHR43394:SF28">
    <property type="entry name" value="ATP-BINDING CASSETTE SUBFAMILY B MEMBER 1"/>
    <property type="match status" value="1"/>
</dbReference>
<name>A0A8B7TGV9_CASCN</name>
<dbReference type="PROSITE" id="PS50929">
    <property type="entry name" value="ABC_TM1F"/>
    <property type="match status" value="1"/>
</dbReference>
<dbReference type="Gene3D" id="1.20.1560.10">
    <property type="entry name" value="ABC transporter type 1, transmembrane domain"/>
    <property type="match status" value="1"/>
</dbReference>
<feature type="non-terminal residue" evidence="12">
    <location>
        <position position="1"/>
    </location>
</feature>
<organism evidence="12">
    <name type="scientific">Castor canadensis</name>
    <name type="common">American beaver</name>
    <dbReference type="NCBI Taxonomy" id="51338"/>
    <lineage>
        <taxon>Eukaryota</taxon>
        <taxon>Metazoa</taxon>
        <taxon>Chordata</taxon>
        <taxon>Craniata</taxon>
        <taxon>Vertebrata</taxon>
        <taxon>Euteleostomi</taxon>
        <taxon>Mammalia</taxon>
        <taxon>Eutheria</taxon>
        <taxon>Euarchontoglires</taxon>
        <taxon>Glires</taxon>
        <taxon>Rodentia</taxon>
        <taxon>Castorimorpha</taxon>
        <taxon>Castoridae</taxon>
        <taxon>Castor</taxon>
    </lineage>
</organism>
<dbReference type="SUPFAM" id="SSF90123">
    <property type="entry name" value="ABC transporter transmembrane region"/>
    <property type="match status" value="1"/>
</dbReference>
<dbReference type="OrthoDB" id="9837110at2759"/>
<evidence type="ECO:0000256" key="4">
    <source>
        <dbReference type="ARBA" id="ARBA00022692"/>
    </source>
</evidence>
<dbReference type="InterPro" id="IPR039421">
    <property type="entry name" value="Type_1_exporter"/>
</dbReference>
<keyword evidence="6" id="KW-1278">Translocase</keyword>
<keyword evidence="9" id="KW-0325">Glycoprotein</keyword>
<dbReference type="GO" id="GO:0005524">
    <property type="term" value="F:ATP binding"/>
    <property type="evidence" value="ECO:0007669"/>
    <property type="project" value="InterPro"/>
</dbReference>
<keyword evidence="2" id="KW-0813">Transport</keyword>
<reference evidence="12" key="1">
    <citation type="submission" date="2025-08" db="UniProtKB">
        <authorList>
            <consortium name="RefSeq"/>
        </authorList>
    </citation>
    <scope>IDENTIFICATION</scope>
    <source>
        <tissue evidence="12">Leukocyte</tissue>
    </source>
</reference>
<evidence type="ECO:0000313" key="12">
    <source>
        <dbReference type="RefSeq" id="XP_020006839.1"/>
    </source>
</evidence>
<dbReference type="PANTHER" id="PTHR43394">
    <property type="entry name" value="ATP-DEPENDENT PERMEASE MDL1, MITOCHONDRIAL"/>
    <property type="match status" value="1"/>
</dbReference>
<keyword evidence="3" id="KW-0597">Phosphoprotein</keyword>
<keyword evidence="5" id="KW-0677">Repeat</keyword>
<feature type="transmembrane region" description="Helical" evidence="10">
    <location>
        <begin position="73"/>
        <end position="98"/>
    </location>
</feature>
<gene>
    <name evidence="12" type="primary">LOC109674211</name>
</gene>
<proteinExistence type="predicted"/>
<protein>
    <submittedName>
        <fullName evidence="12">Multidrug resistance protein 1-like</fullName>
    </submittedName>
</protein>
<evidence type="ECO:0000256" key="8">
    <source>
        <dbReference type="ARBA" id="ARBA00023136"/>
    </source>
</evidence>
<keyword evidence="4 10" id="KW-0812">Transmembrane</keyword>
<evidence type="ECO:0000259" key="11">
    <source>
        <dbReference type="PROSITE" id="PS50929"/>
    </source>
</evidence>
<dbReference type="RefSeq" id="XP_020006839.1">
    <property type="nucleotide sequence ID" value="XM_020151250.1"/>
</dbReference>
<evidence type="ECO:0000256" key="2">
    <source>
        <dbReference type="ARBA" id="ARBA00022448"/>
    </source>
</evidence>
<evidence type="ECO:0000256" key="5">
    <source>
        <dbReference type="ARBA" id="ARBA00022737"/>
    </source>
</evidence>
<evidence type="ECO:0000256" key="1">
    <source>
        <dbReference type="ARBA" id="ARBA00004141"/>
    </source>
</evidence>
<evidence type="ECO:0000256" key="9">
    <source>
        <dbReference type="ARBA" id="ARBA00023180"/>
    </source>
</evidence>
<feature type="domain" description="ABC transmembrane type-1" evidence="11">
    <location>
        <begin position="13"/>
        <end position="135"/>
    </location>
</feature>
<keyword evidence="8 10" id="KW-0472">Membrane</keyword>
<dbReference type="AlphaFoldDB" id="A0A8B7TGV9"/>
<sequence>FRYADWLDKLYMVLGTLAAITHGAALPLLMLVFGEMTDSFTNAGSNLTSINNQSEIDKTLIYKKLEEDMTKYAYYYTGIGAGVLVAAYIQVSFWCLAAGRQINKIRKKFFHAIVKQEIGWFDVHDVGELNTRLTE</sequence>
<evidence type="ECO:0000256" key="7">
    <source>
        <dbReference type="ARBA" id="ARBA00022989"/>
    </source>
</evidence>
<evidence type="ECO:0000256" key="3">
    <source>
        <dbReference type="ARBA" id="ARBA00022553"/>
    </source>
</evidence>
<accession>A0A8B7TGV9</accession>
<evidence type="ECO:0000256" key="6">
    <source>
        <dbReference type="ARBA" id="ARBA00022967"/>
    </source>
</evidence>
<dbReference type="GO" id="GO:0015421">
    <property type="term" value="F:ABC-type oligopeptide transporter activity"/>
    <property type="evidence" value="ECO:0007669"/>
    <property type="project" value="TreeGrafter"/>
</dbReference>
<keyword evidence="7 10" id="KW-1133">Transmembrane helix</keyword>